<proteinExistence type="inferred from homology"/>
<dbReference type="EMBL" id="JAUEPS010000073">
    <property type="protein sequence ID" value="KAK0440948.1"/>
    <property type="molecule type" value="Genomic_DNA"/>
</dbReference>
<keyword evidence="5" id="KW-1185">Reference proteome</keyword>
<gene>
    <name evidence="4" type="ORF">EV420DRAFT_1127759</name>
</gene>
<feature type="domain" description="Peptidase C14 caspase" evidence="3">
    <location>
        <begin position="89"/>
        <end position="368"/>
    </location>
</feature>
<organism evidence="4 5">
    <name type="scientific">Armillaria tabescens</name>
    <name type="common">Ringless honey mushroom</name>
    <name type="synonym">Agaricus tabescens</name>
    <dbReference type="NCBI Taxonomy" id="1929756"/>
    <lineage>
        <taxon>Eukaryota</taxon>
        <taxon>Fungi</taxon>
        <taxon>Dikarya</taxon>
        <taxon>Basidiomycota</taxon>
        <taxon>Agaricomycotina</taxon>
        <taxon>Agaricomycetes</taxon>
        <taxon>Agaricomycetidae</taxon>
        <taxon>Agaricales</taxon>
        <taxon>Marasmiineae</taxon>
        <taxon>Physalacriaceae</taxon>
        <taxon>Desarmillaria</taxon>
    </lineage>
</organism>
<dbReference type="RefSeq" id="XP_060323803.1">
    <property type="nucleotide sequence ID" value="XM_060465958.1"/>
</dbReference>
<dbReference type="GO" id="GO:0006508">
    <property type="term" value="P:proteolysis"/>
    <property type="evidence" value="ECO:0007669"/>
    <property type="project" value="InterPro"/>
</dbReference>
<name>A0AA39JE52_ARMTA</name>
<dbReference type="GeneID" id="85349506"/>
<dbReference type="GO" id="GO:0005737">
    <property type="term" value="C:cytoplasm"/>
    <property type="evidence" value="ECO:0007669"/>
    <property type="project" value="TreeGrafter"/>
</dbReference>
<feature type="region of interest" description="Disordered" evidence="2">
    <location>
        <begin position="395"/>
        <end position="434"/>
    </location>
</feature>
<reference evidence="4" key="1">
    <citation type="submission" date="2023-06" db="EMBL/GenBank/DDBJ databases">
        <authorList>
            <consortium name="Lawrence Berkeley National Laboratory"/>
            <person name="Ahrendt S."/>
            <person name="Sahu N."/>
            <person name="Indic B."/>
            <person name="Wong-Bajracharya J."/>
            <person name="Merenyi Z."/>
            <person name="Ke H.-M."/>
            <person name="Monk M."/>
            <person name="Kocsube S."/>
            <person name="Drula E."/>
            <person name="Lipzen A."/>
            <person name="Balint B."/>
            <person name="Henrissat B."/>
            <person name="Andreopoulos B."/>
            <person name="Martin F.M."/>
            <person name="Harder C.B."/>
            <person name="Rigling D."/>
            <person name="Ford K.L."/>
            <person name="Foster G.D."/>
            <person name="Pangilinan J."/>
            <person name="Papanicolaou A."/>
            <person name="Barry K."/>
            <person name="LaButti K."/>
            <person name="Viragh M."/>
            <person name="Koriabine M."/>
            <person name="Yan M."/>
            <person name="Riley R."/>
            <person name="Champramary S."/>
            <person name="Plett K.L."/>
            <person name="Tsai I.J."/>
            <person name="Slot J."/>
            <person name="Sipos G."/>
            <person name="Plett J."/>
            <person name="Nagy L.G."/>
            <person name="Grigoriev I.V."/>
        </authorList>
    </citation>
    <scope>NUCLEOTIDE SEQUENCE</scope>
    <source>
        <strain evidence="4">CCBAS 213</strain>
    </source>
</reference>
<evidence type="ECO:0000313" key="4">
    <source>
        <dbReference type="EMBL" id="KAK0440948.1"/>
    </source>
</evidence>
<dbReference type="InterPro" id="IPR050452">
    <property type="entry name" value="Metacaspase"/>
</dbReference>
<evidence type="ECO:0000256" key="2">
    <source>
        <dbReference type="SAM" id="MobiDB-lite"/>
    </source>
</evidence>
<comment type="caution">
    <text evidence="4">The sequence shown here is derived from an EMBL/GenBank/DDBJ whole genome shotgun (WGS) entry which is preliminary data.</text>
</comment>
<evidence type="ECO:0000256" key="1">
    <source>
        <dbReference type="ARBA" id="ARBA00009005"/>
    </source>
</evidence>
<accession>A0AA39JE52</accession>
<dbReference type="InterPro" id="IPR011600">
    <property type="entry name" value="Pept_C14_caspase"/>
</dbReference>
<dbReference type="Gene3D" id="3.40.50.1460">
    <property type="match status" value="1"/>
</dbReference>
<dbReference type="GO" id="GO:0004197">
    <property type="term" value="F:cysteine-type endopeptidase activity"/>
    <property type="evidence" value="ECO:0007669"/>
    <property type="project" value="InterPro"/>
</dbReference>
<sequence>MVDQEDFLKEALTRHEKIEEELAAGFGMTLGDVLDTEVVDAAMLWAAQVEEDLQRIRSKIRVLHELRCIRTELAGIDKPPHEVDGRRFWAVIIGIDAYPGDSALEGCMQDALAIENLLKTRLHVPKERIRLLLGPSHDDTSPELSDARVISPTRQQIISALTDLVEKPDIMKDDGIIIYYAGHGSAYAIPDDTYTINGSEVATPNLGFVEALCPLDRCDNSDTEIIPDISGRELNVILRQMSLEKGPDITVIFDCCHSGRITMTPKSTIRFANPLTASPTVLGAMMTAADTLLRRYPDPEKPKEQSVWTPKWTANTASHVLLAACKSYQSASEIVDKSGHHGLFTDALLRALESSQVEAGCSFVELLKTMPSWKNRTPVVTGDRKHSPLWFRESLPHPTEETQRQQPDPDHSSDSSESSSTRPTVPARRFCTTS</sequence>
<evidence type="ECO:0000313" key="5">
    <source>
        <dbReference type="Proteomes" id="UP001175211"/>
    </source>
</evidence>
<evidence type="ECO:0000259" key="3">
    <source>
        <dbReference type="Pfam" id="PF00656"/>
    </source>
</evidence>
<protein>
    <submittedName>
        <fullName evidence="4">Caspase domain-containing protein</fullName>
    </submittedName>
</protein>
<dbReference type="PANTHER" id="PTHR48104:SF30">
    <property type="entry name" value="METACASPASE-1"/>
    <property type="match status" value="1"/>
</dbReference>
<feature type="compositionally biased region" description="Basic and acidic residues" evidence="2">
    <location>
        <begin position="395"/>
        <end position="414"/>
    </location>
</feature>
<comment type="similarity">
    <text evidence="1">Belongs to the peptidase C14B family.</text>
</comment>
<dbReference type="Proteomes" id="UP001175211">
    <property type="component" value="Unassembled WGS sequence"/>
</dbReference>
<dbReference type="Pfam" id="PF00656">
    <property type="entry name" value="Peptidase_C14"/>
    <property type="match status" value="1"/>
</dbReference>
<dbReference type="AlphaFoldDB" id="A0AA39JE52"/>
<dbReference type="PANTHER" id="PTHR48104">
    <property type="entry name" value="METACASPASE-4"/>
    <property type="match status" value="1"/>
</dbReference>